<sequence>MGLVRVFLGASSLLESPKSAAITREKGWNHWDRDSAPKQLTSSEPASSNSEEPKKWCLYHKRDSHDTKECKVLIGQFFDGITNGTIQMPNSPTTPKNTKSWSKNKEKKAQKSQNNTAPSEERASPERTPVNNVGPANDSSEDEHPRRRRRVEVILSLPCDSSDDDVPTVQPDLRDKLDSKDKQSLAPSKADKDLRILLKRKSATNENTGTTDLRATISKCKARRVGQTGDLRDKLNSKADDLRIQLNRSKGQMTFPQNLEEPVLRHIDHRHLILTRLGLHVLGDERPELVEVDDGAVELVAELVEVPHTHLPEVTWMVLVEEDTVVVHTSRVTATSGMLAVLPDTPVTGADVASLLPVLLQRRRHFFRSS</sequence>
<gene>
    <name evidence="2" type="ORF">F2Q68_00035275</name>
</gene>
<feature type="compositionally biased region" description="Polar residues" evidence="1">
    <location>
        <begin position="82"/>
        <end position="101"/>
    </location>
</feature>
<feature type="compositionally biased region" description="Basic and acidic residues" evidence="1">
    <location>
        <begin position="172"/>
        <end position="192"/>
    </location>
</feature>
<proteinExistence type="predicted"/>
<comment type="caution">
    <text evidence="2">The sequence shown here is derived from an EMBL/GenBank/DDBJ whole genome shotgun (WGS) entry which is preliminary data.</text>
</comment>
<dbReference type="AlphaFoldDB" id="A0A8S9H5U8"/>
<evidence type="ECO:0000313" key="2">
    <source>
        <dbReference type="EMBL" id="KAF2552496.1"/>
    </source>
</evidence>
<evidence type="ECO:0000256" key="1">
    <source>
        <dbReference type="SAM" id="MobiDB-lite"/>
    </source>
</evidence>
<protein>
    <submittedName>
        <fullName evidence="2">Uncharacterized protein</fullName>
    </submittedName>
</protein>
<feature type="region of interest" description="Disordered" evidence="1">
    <location>
        <begin position="18"/>
        <end position="55"/>
    </location>
</feature>
<name>A0A8S9H5U8_BRACR</name>
<feature type="compositionally biased region" description="Basic and acidic residues" evidence="1">
    <location>
        <begin position="23"/>
        <end position="36"/>
    </location>
</feature>
<accession>A0A8S9H5U8</accession>
<dbReference type="EMBL" id="QGKW02001988">
    <property type="protein sequence ID" value="KAF2552496.1"/>
    <property type="molecule type" value="Genomic_DNA"/>
</dbReference>
<dbReference type="Proteomes" id="UP000712281">
    <property type="component" value="Unassembled WGS sequence"/>
</dbReference>
<reference evidence="2" key="1">
    <citation type="submission" date="2019-12" db="EMBL/GenBank/DDBJ databases">
        <title>Genome sequencing and annotation of Brassica cretica.</title>
        <authorList>
            <person name="Studholme D.J."/>
            <person name="Sarris P.F."/>
        </authorList>
    </citation>
    <scope>NUCLEOTIDE SEQUENCE</scope>
    <source>
        <strain evidence="2">PFS-001/15</strain>
        <tissue evidence="2">Leaf</tissue>
    </source>
</reference>
<organism evidence="2 3">
    <name type="scientific">Brassica cretica</name>
    <name type="common">Mustard</name>
    <dbReference type="NCBI Taxonomy" id="69181"/>
    <lineage>
        <taxon>Eukaryota</taxon>
        <taxon>Viridiplantae</taxon>
        <taxon>Streptophyta</taxon>
        <taxon>Embryophyta</taxon>
        <taxon>Tracheophyta</taxon>
        <taxon>Spermatophyta</taxon>
        <taxon>Magnoliopsida</taxon>
        <taxon>eudicotyledons</taxon>
        <taxon>Gunneridae</taxon>
        <taxon>Pentapetalae</taxon>
        <taxon>rosids</taxon>
        <taxon>malvids</taxon>
        <taxon>Brassicales</taxon>
        <taxon>Brassicaceae</taxon>
        <taxon>Brassiceae</taxon>
        <taxon>Brassica</taxon>
    </lineage>
</organism>
<evidence type="ECO:0000313" key="3">
    <source>
        <dbReference type="Proteomes" id="UP000712281"/>
    </source>
</evidence>
<feature type="region of interest" description="Disordered" evidence="1">
    <location>
        <begin position="82"/>
        <end position="192"/>
    </location>
</feature>